<evidence type="ECO:0000256" key="8">
    <source>
        <dbReference type="ARBA" id="ARBA00023797"/>
    </source>
</evidence>
<dbReference type="GO" id="GO:0050660">
    <property type="term" value="F:flavin adenine dinucleotide binding"/>
    <property type="evidence" value="ECO:0007669"/>
    <property type="project" value="TreeGrafter"/>
</dbReference>
<evidence type="ECO:0000313" key="12">
    <source>
        <dbReference type="Proteomes" id="UP000187455"/>
    </source>
</evidence>
<dbReference type="InterPro" id="IPR001709">
    <property type="entry name" value="Flavoprot_Pyr_Nucl_cyt_Rdtase"/>
</dbReference>
<dbReference type="InterPro" id="IPR029039">
    <property type="entry name" value="Flavoprotein-like_sf"/>
</dbReference>
<proteinExistence type="predicted"/>
<dbReference type="GO" id="GO:0003958">
    <property type="term" value="F:NADPH-hemoprotein reductase activity"/>
    <property type="evidence" value="ECO:0007669"/>
    <property type="project" value="UniProtKB-EC"/>
</dbReference>
<dbReference type="InterPro" id="IPR039261">
    <property type="entry name" value="FNR_nucleotide-bd"/>
</dbReference>
<dbReference type="PANTHER" id="PTHR19384">
    <property type="entry name" value="NITRIC OXIDE SYNTHASE-RELATED"/>
    <property type="match status" value="1"/>
</dbReference>
<dbReference type="PRINTS" id="PR00371">
    <property type="entry name" value="FPNCR"/>
</dbReference>
<accession>A0A1R0GRE1</accession>
<dbReference type="Pfam" id="PF00667">
    <property type="entry name" value="FAD_binding_1"/>
    <property type="match status" value="1"/>
</dbReference>
<evidence type="ECO:0000256" key="1">
    <source>
        <dbReference type="ARBA" id="ARBA00001917"/>
    </source>
</evidence>
<evidence type="ECO:0000256" key="3">
    <source>
        <dbReference type="ARBA" id="ARBA00022630"/>
    </source>
</evidence>
<keyword evidence="6" id="KW-0521">NADP</keyword>
<evidence type="ECO:0000256" key="2">
    <source>
        <dbReference type="ARBA" id="ARBA00001974"/>
    </source>
</evidence>
<name>A0A1R0GRE1_9FUNG</name>
<reference evidence="11 12" key="1">
    <citation type="journal article" date="2016" name="Mol. Biol. Evol.">
        <title>Genome-Wide Survey of Gut Fungi (Harpellales) Reveals the First Horizontally Transferred Ubiquitin Gene from a Mosquito Host.</title>
        <authorList>
            <person name="Wang Y."/>
            <person name="White M.M."/>
            <person name="Kvist S."/>
            <person name="Moncalvo J.M."/>
        </authorList>
    </citation>
    <scope>NUCLEOTIDE SEQUENCE [LARGE SCALE GENOMIC DNA]</scope>
    <source>
        <strain evidence="11 12">ALG-7-W6</strain>
    </source>
</reference>
<dbReference type="AlphaFoldDB" id="A0A1R0GRE1"/>
<dbReference type="STRING" id="133383.A0A1R0GRE1"/>
<feature type="domain" description="Flavodoxin-like" evidence="9">
    <location>
        <begin position="75"/>
        <end position="250"/>
    </location>
</feature>
<dbReference type="InterPro" id="IPR023173">
    <property type="entry name" value="NADPH_Cyt_P450_Rdtase_alpha"/>
</dbReference>
<organism evidence="11 12">
    <name type="scientific">Smittium mucronatum</name>
    <dbReference type="NCBI Taxonomy" id="133383"/>
    <lineage>
        <taxon>Eukaryota</taxon>
        <taxon>Fungi</taxon>
        <taxon>Fungi incertae sedis</taxon>
        <taxon>Zoopagomycota</taxon>
        <taxon>Kickxellomycotina</taxon>
        <taxon>Harpellomycetes</taxon>
        <taxon>Harpellales</taxon>
        <taxon>Legeriomycetaceae</taxon>
        <taxon>Smittium</taxon>
    </lineage>
</organism>
<dbReference type="OrthoDB" id="1856718at2759"/>
<keyword evidence="5" id="KW-0274">FAD</keyword>
<dbReference type="SUPFAM" id="SSF52218">
    <property type="entry name" value="Flavoproteins"/>
    <property type="match status" value="1"/>
</dbReference>
<dbReference type="PROSITE" id="PS50902">
    <property type="entry name" value="FLAVODOXIN_LIKE"/>
    <property type="match status" value="1"/>
</dbReference>
<sequence length="764" mass="84961">MKSVEKSASLLKLNKRELTLATSVLVGASALVLGKYVYSALNSRSGSSEEDQDSALVVNEERSIPDVMKAKSKDVVIIYGTQTGTSEDLAKRLSRSLQSDFSANPMVIDPQDFDVESLSRIGEGKIVVFLLSSTGDGEPTDDMISWYNKLIPENTPTNDDYSSLEAPKFQVPESEEISPDYVYDKDKPLKNLTFASFGLGDSSYVDFNAHSKHVTRRLVSLGATLLGPHGLGDGSKDTGADFAKWKDTVVPLIVDHIGLKPSSGSSAPYVADWIITEINKNAPIYDKKKFVKFRYSNIENESDLPPEQIKVDISNPWNSMVISAKHLSSPENEKSIVHIEFDISDSSITYTTGDHLYLWPFNFDLNVDSLFALMDVDPEQVINIVPNPDSTNSGSLPYSFNTYKNVLTFFMDVTTPTTQDTIKDVLMPNVKSQVGTEYLSKLVKDNDFYTEEIKKPVTSPGELLTKLVSIEADSNVSENERFKLKFDILLSMLPRQSPRQYSISSSSLETPNKVSASVAVLKYKNVNGLNRYGVSSNFIAAAVDVQIQKYGTLDGRAPSKVEPFDPPYALRHKMLTTELVQNNDFRIPIYIRKSTFKLPEDPRIPVVMVGPGTGLAPFRGFVRERAQMVISGVEDLGATVLFFGNRHERLDFIYGDELTDCFSTLGNNNPDSKLFTAFSRDIPGKKVYVQDRVIENGDLVYKLLFEQGGYFYICGDGSRMAVDVAKALKDIISLHGDKSSDPEEILNQMKKVGRYQSDTWYNGK</sequence>
<keyword evidence="7" id="KW-0560">Oxidoreductase</keyword>
<feature type="domain" description="FAD-binding FR-type" evidence="10">
    <location>
        <begin position="314"/>
        <end position="599"/>
    </location>
</feature>
<dbReference type="Proteomes" id="UP000187455">
    <property type="component" value="Unassembled WGS sequence"/>
</dbReference>
<comment type="caution">
    <text evidence="11">The sequence shown here is derived from an EMBL/GenBank/DDBJ whole genome shotgun (WGS) entry which is preliminary data.</text>
</comment>
<dbReference type="GO" id="GO:0005829">
    <property type="term" value="C:cytosol"/>
    <property type="evidence" value="ECO:0007669"/>
    <property type="project" value="TreeGrafter"/>
</dbReference>
<dbReference type="InterPro" id="IPR001433">
    <property type="entry name" value="OxRdtase_FAD/NAD-bd"/>
</dbReference>
<dbReference type="InterPro" id="IPR017938">
    <property type="entry name" value="Riboflavin_synthase-like_b-brl"/>
</dbReference>
<dbReference type="Gene3D" id="3.40.50.80">
    <property type="entry name" value="Nucleotide-binding domain of ferredoxin-NADP reductase (FNR) module"/>
    <property type="match status" value="1"/>
</dbReference>
<dbReference type="SUPFAM" id="SSF63380">
    <property type="entry name" value="Riboflavin synthase domain-like"/>
    <property type="match status" value="1"/>
</dbReference>
<evidence type="ECO:0000259" key="10">
    <source>
        <dbReference type="PROSITE" id="PS51384"/>
    </source>
</evidence>
<dbReference type="GO" id="GO:0010181">
    <property type="term" value="F:FMN binding"/>
    <property type="evidence" value="ECO:0007669"/>
    <property type="project" value="InterPro"/>
</dbReference>
<dbReference type="EMBL" id="LSSL01004436">
    <property type="protein sequence ID" value="OLY79454.1"/>
    <property type="molecule type" value="Genomic_DNA"/>
</dbReference>
<dbReference type="InterPro" id="IPR017927">
    <property type="entry name" value="FAD-bd_FR_type"/>
</dbReference>
<evidence type="ECO:0000256" key="4">
    <source>
        <dbReference type="ARBA" id="ARBA00022643"/>
    </source>
</evidence>
<dbReference type="PANTHER" id="PTHR19384:SF17">
    <property type="entry name" value="NADPH--CYTOCHROME P450 REDUCTASE"/>
    <property type="match status" value="1"/>
</dbReference>
<dbReference type="Gene3D" id="2.40.30.10">
    <property type="entry name" value="Translation factors"/>
    <property type="match status" value="1"/>
</dbReference>
<evidence type="ECO:0000256" key="6">
    <source>
        <dbReference type="ARBA" id="ARBA00022857"/>
    </source>
</evidence>
<dbReference type="PRINTS" id="PR00369">
    <property type="entry name" value="FLAVODOXIN"/>
</dbReference>
<dbReference type="EC" id="1.6.2.4" evidence="8"/>
<comment type="cofactor">
    <cofactor evidence="2">
        <name>FAD</name>
        <dbReference type="ChEBI" id="CHEBI:57692"/>
    </cofactor>
</comment>
<keyword evidence="12" id="KW-1185">Reference proteome</keyword>
<keyword evidence="4" id="KW-0288">FMN</keyword>
<keyword evidence="3" id="KW-0285">Flavoprotein</keyword>
<evidence type="ECO:0000256" key="5">
    <source>
        <dbReference type="ARBA" id="ARBA00022827"/>
    </source>
</evidence>
<evidence type="ECO:0000313" key="11">
    <source>
        <dbReference type="EMBL" id="OLY79454.1"/>
    </source>
</evidence>
<gene>
    <name evidence="11" type="ORF">AYI68_g6477</name>
</gene>
<dbReference type="SUPFAM" id="SSF52343">
    <property type="entry name" value="Ferredoxin reductase-like, C-terminal NADP-linked domain"/>
    <property type="match status" value="1"/>
</dbReference>
<dbReference type="Gene3D" id="3.40.50.360">
    <property type="match status" value="1"/>
</dbReference>
<dbReference type="PROSITE" id="PS51384">
    <property type="entry name" value="FAD_FR"/>
    <property type="match status" value="1"/>
</dbReference>
<comment type="cofactor">
    <cofactor evidence="1">
        <name>FMN</name>
        <dbReference type="ChEBI" id="CHEBI:58210"/>
    </cofactor>
</comment>
<evidence type="ECO:0000259" key="9">
    <source>
        <dbReference type="PROSITE" id="PS50902"/>
    </source>
</evidence>
<dbReference type="InterPro" id="IPR008254">
    <property type="entry name" value="Flavodoxin/NO_synth"/>
</dbReference>
<dbReference type="Pfam" id="PF00258">
    <property type="entry name" value="Flavodoxin_1"/>
    <property type="match status" value="1"/>
</dbReference>
<evidence type="ECO:0000256" key="7">
    <source>
        <dbReference type="ARBA" id="ARBA00023002"/>
    </source>
</evidence>
<dbReference type="FunFam" id="3.40.50.80:FF:000001">
    <property type="entry name" value="NADPH--cytochrome P450 reductase 1"/>
    <property type="match status" value="1"/>
</dbReference>
<protein>
    <recommendedName>
        <fullName evidence="8">NADPH--hemoprotein reductase</fullName>
        <ecNumber evidence="8">1.6.2.4</ecNumber>
    </recommendedName>
</protein>
<dbReference type="Gene3D" id="1.20.990.10">
    <property type="entry name" value="NADPH-cytochrome p450 Reductase, Chain A, domain 3"/>
    <property type="match status" value="1"/>
</dbReference>
<dbReference type="InterPro" id="IPR003097">
    <property type="entry name" value="CysJ-like_FAD-binding"/>
</dbReference>
<dbReference type="InterPro" id="IPR001094">
    <property type="entry name" value="Flavdoxin-like"/>
</dbReference>
<dbReference type="Pfam" id="PF00175">
    <property type="entry name" value="NAD_binding_1"/>
    <property type="match status" value="1"/>
</dbReference>